<sequence length="141" mass="16264">ARYDVATTNLQSHVKSCEKRVEPPETAITAYATGGAYNHGLFWAWICLWIARRQRPFAIVDDYELKQAFKVLNPNAHTYCPTTVSDHIKEIRTFAIPSIKDTLKNYRFLHLSFDGWTAANVLSFLGLWTAILPEWQLIYFP</sequence>
<feature type="transmembrane region" description="Helical" evidence="1">
    <location>
        <begin position="28"/>
        <end position="51"/>
    </location>
</feature>
<gene>
    <name evidence="2" type="ORF">K435DRAFT_574352</name>
</gene>
<keyword evidence="1" id="KW-0812">Transmembrane</keyword>
<evidence type="ECO:0000256" key="1">
    <source>
        <dbReference type="SAM" id="Phobius"/>
    </source>
</evidence>
<name>A0A4S8LHX3_DENBC</name>
<dbReference type="EMBL" id="ML179400">
    <property type="protein sequence ID" value="THU88667.1"/>
    <property type="molecule type" value="Genomic_DNA"/>
</dbReference>
<feature type="non-terminal residue" evidence="2">
    <location>
        <position position="1"/>
    </location>
</feature>
<keyword evidence="1" id="KW-0472">Membrane</keyword>
<keyword evidence="3" id="KW-1185">Reference proteome</keyword>
<dbReference type="Proteomes" id="UP000297245">
    <property type="component" value="Unassembled WGS sequence"/>
</dbReference>
<protein>
    <submittedName>
        <fullName evidence="2">Uncharacterized protein</fullName>
    </submittedName>
</protein>
<organism evidence="2 3">
    <name type="scientific">Dendrothele bispora (strain CBS 962.96)</name>
    <dbReference type="NCBI Taxonomy" id="1314807"/>
    <lineage>
        <taxon>Eukaryota</taxon>
        <taxon>Fungi</taxon>
        <taxon>Dikarya</taxon>
        <taxon>Basidiomycota</taxon>
        <taxon>Agaricomycotina</taxon>
        <taxon>Agaricomycetes</taxon>
        <taxon>Agaricomycetidae</taxon>
        <taxon>Agaricales</taxon>
        <taxon>Agaricales incertae sedis</taxon>
        <taxon>Dendrothele</taxon>
    </lineage>
</organism>
<feature type="transmembrane region" description="Helical" evidence="1">
    <location>
        <begin position="108"/>
        <end position="131"/>
    </location>
</feature>
<feature type="non-terminal residue" evidence="2">
    <location>
        <position position="141"/>
    </location>
</feature>
<evidence type="ECO:0000313" key="2">
    <source>
        <dbReference type="EMBL" id="THU88667.1"/>
    </source>
</evidence>
<accession>A0A4S8LHX3</accession>
<dbReference type="OrthoDB" id="3247971at2759"/>
<evidence type="ECO:0000313" key="3">
    <source>
        <dbReference type="Proteomes" id="UP000297245"/>
    </source>
</evidence>
<keyword evidence="1" id="KW-1133">Transmembrane helix</keyword>
<proteinExistence type="predicted"/>
<dbReference type="AlphaFoldDB" id="A0A4S8LHX3"/>
<reference evidence="2 3" key="1">
    <citation type="journal article" date="2019" name="Nat. Ecol. Evol.">
        <title>Megaphylogeny resolves global patterns of mushroom evolution.</title>
        <authorList>
            <person name="Varga T."/>
            <person name="Krizsan K."/>
            <person name="Foldi C."/>
            <person name="Dima B."/>
            <person name="Sanchez-Garcia M."/>
            <person name="Sanchez-Ramirez S."/>
            <person name="Szollosi G.J."/>
            <person name="Szarkandi J.G."/>
            <person name="Papp V."/>
            <person name="Albert L."/>
            <person name="Andreopoulos W."/>
            <person name="Angelini C."/>
            <person name="Antonin V."/>
            <person name="Barry K.W."/>
            <person name="Bougher N.L."/>
            <person name="Buchanan P."/>
            <person name="Buyck B."/>
            <person name="Bense V."/>
            <person name="Catcheside P."/>
            <person name="Chovatia M."/>
            <person name="Cooper J."/>
            <person name="Damon W."/>
            <person name="Desjardin D."/>
            <person name="Finy P."/>
            <person name="Geml J."/>
            <person name="Haridas S."/>
            <person name="Hughes K."/>
            <person name="Justo A."/>
            <person name="Karasinski D."/>
            <person name="Kautmanova I."/>
            <person name="Kiss B."/>
            <person name="Kocsube S."/>
            <person name="Kotiranta H."/>
            <person name="LaButti K.M."/>
            <person name="Lechner B.E."/>
            <person name="Liimatainen K."/>
            <person name="Lipzen A."/>
            <person name="Lukacs Z."/>
            <person name="Mihaltcheva S."/>
            <person name="Morgado L.N."/>
            <person name="Niskanen T."/>
            <person name="Noordeloos M.E."/>
            <person name="Ohm R.A."/>
            <person name="Ortiz-Santana B."/>
            <person name="Ovrebo C."/>
            <person name="Racz N."/>
            <person name="Riley R."/>
            <person name="Savchenko A."/>
            <person name="Shiryaev A."/>
            <person name="Soop K."/>
            <person name="Spirin V."/>
            <person name="Szebenyi C."/>
            <person name="Tomsovsky M."/>
            <person name="Tulloss R.E."/>
            <person name="Uehling J."/>
            <person name="Grigoriev I.V."/>
            <person name="Vagvolgyi C."/>
            <person name="Papp T."/>
            <person name="Martin F.M."/>
            <person name="Miettinen O."/>
            <person name="Hibbett D.S."/>
            <person name="Nagy L.G."/>
        </authorList>
    </citation>
    <scope>NUCLEOTIDE SEQUENCE [LARGE SCALE GENOMIC DNA]</scope>
    <source>
        <strain evidence="2 3">CBS 962.96</strain>
    </source>
</reference>